<evidence type="ECO:0000313" key="9">
    <source>
        <dbReference type="Proteomes" id="UP000034493"/>
    </source>
</evidence>
<keyword evidence="5 6" id="KW-0472">Membrane</keyword>
<reference evidence="8 9" key="1">
    <citation type="journal article" date="2015" name="Nature">
        <title>rRNA introns, odd ribosomes, and small enigmatic genomes across a large radiation of phyla.</title>
        <authorList>
            <person name="Brown C.T."/>
            <person name="Hug L.A."/>
            <person name="Thomas B.C."/>
            <person name="Sharon I."/>
            <person name="Castelle C.J."/>
            <person name="Singh A."/>
            <person name="Wilkins M.J."/>
            <person name="Williams K.H."/>
            <person name="Banfield J.F."/>
        </authorList>
    </citation>
    <scope>NUCLEOTIDE SEQUENCE [LARGE SCALE GENOMIC DNA]</scope>
</reference>
<dbReference type="InterPro" id="IPR052159">
    <property type="entry name" value="Competence_DNA_uptake"/>
</dbReference>
<keyword evidence="3 6" id="KW-0812">Transmembrane</keyword>
<name>A0A0G0VSC2_9BACT</name>
<dbReference type="InterPro" id="IPR004477">
    <property type="entry name" value="ComEC_N"/>
</dbReference>
<evidence type="ECO:0000256" key="3">
    <source>
        <dbReference type="ARBA" id="ARBA00022692"/>
    </source>
</evidence>
<accession>A0A0G0VSC2</accession>
<evidence type="ECO:0000256" key="4">
    <source>
        <dbReference type="ARBA" id="ARBA00022989"/>
    </source>
</evidence>
<feature type="domain" description="ComEC/Rec2-related protein" evidence="7">
    <location>
        <begin position="147"/>
        <end position="454"/>
    </location>
</feature>
<dbReference type="GO" id="GO:0005886">
    <property type="term" value="C:plasma membrane"/>
    <property type="evidence" value="ECO:0007669"/>
    <property type="project" value="UniProtKB-SubCell"/>
</dbReference>
<dbReference type="Pfam" id="PF03772">
    <property type="entry name" value="Competence"/>
    <property type="match status" value="1"/>
</dbReference>
<evidence type="ECO:0000256" key="1">
    <source>
        <dbReference type="ARBA" id="ARBA00004651"/>
    </source>
</evidence>
<dbReference type="PANTHER" id="PTHR30619:SF1">
    <property type="entry name" value="RECOMBINATION PROTEIN 2"/>
    <property type="match status" value="1"/>
</dbReference>
<evidence type="ECO:0000256" key="2">
    <source>
        <dbReference type="ARBA" id="ARBA00022475"/>
    </source>
</evidence>
<protein>
    <submittedName>
        <fullName evidence="8">Internalization-related competence protein ComEC/Rec2 protein</fullName>
    </submittedName>
</protein>
<organism evidence="8 9">
    <name type="scientific">Candidatus Curtissbacteria bacterium GW2011_GWA2_41_24</name>
    <dbReference type="NCBI Taxonomy" id="1618411"/>
    <lineage>
        <taxon>Bacteria</taxon>
        <taxon>Candidatus Curtissiibacteriota</taxon>
    </lineage>
</organism>
<sequence>MSFSKSFLLYSVAIFILGLAVVLRVSWQQKEQVLPKDQYIKLVATLKREPRIYNASQVLEIGDGKVYSDLYPRYKVGDRLQIAGEIDSQGRIYRAKIEKLGEGQGDWVFAASRWMGQLRSRISQNISQLLPAREATLIVGTVLGVDDIERQFRDQLIKTGTIHVVVVSGQNLMIVASVFLTLGKYLGKRFSLFLALFVSLFYAILTGFEPPVVRATLMVLAATLAVYFGRESLPIWNLLMAAVLILFVWPQAIFEISFQLTFAATLGIMTLGQSLAKVFVRGPVASFLPASARSRDNSMLDLKSMGSLRAVGNPSTDTTPHKKALGTRDTLDTLGTLVINNAAIAISAYIFTAPIILYYFGRVSLVAPLANILVLEAVFPVMILGFLVAISSLFLISLAQILAYFAYVPAFYFVKAVEIFAKLPVGQVSLGKGSIWMVMGFYVLLLSLMWIWRRESKSKWKV</sequence>
<feature type="transmembrane region" description="Helical" evidence="6">
    <location>
        <begin position="160"/>
        <end position="182"/>
    </location>
</feature>
<evidence type="ECO:0000256" key="5">
    <source>
        <dbReference type="ARBA" id="ARBA00023136"/>
    </source>
</evidence>
<evidence type="ECO:0000313" key="8">
    <source>
        <dbReference type="EMBL" id="KKS03774.1"/>
    </source>
</evidence>
<dbReference type="Proteomes" id="UP000034493">
    <property type="component" value="Unassembled WGS sequence"/>
</dbReference>
<dbReference type="NCBIfam" id="TIGR00360">
    <property type="entry name" value="ComEC_N-term"/>
    <property type="match status" value="1"/>
</dbReference>
<feature type="transmembrane region" description="Helical" evidence="6">
    <location>
        <begin position="235"/>
        <end position="254"/>
    </location>
</feature>
<gene>
    <name evidence="8" type="ORF">UU56_C0015G0007</name>
</gene>
<feature type="transmembrane region" description="Helical" evidence="6">
    <location>
        <begin position="211"/>
        <end position="228"/>
    </location>
</feature>
<comment type="subcellular location">
    <subcellularLocation>
        <location evidence="1">Cell membrane</location>
        <topology evidence="1">Multi-pass membrane protein</topology>
    </subcellularLocation>
</comment>
<feature type="transmembrane region" description="Helical" evidence="6">
    <location>
        <begin position="434"/>
        <end position="452"/>
    </location>
</feature>
<feature type="transmembrane region" description="Helical" evidence="6">
    <location>
        <begin position="366"/>
        <end position="387"/>
    </location>
</feature>
<feature type="transmembrane region" description="Helical" evidence="6">
    <location>
        <begin position="189"/>
        <end position="205"/>
    </location>
</feature>
<proteinExistence type="predicted"/>
<feature type="transmembrane region" description="Helical" evidence="6">
    <location>
        <begin position="7"/>
        <end position="27"/>
    </location>
</feature>
<evidence type="ECO:0000256" key="6">
    <source>
        <dbReference type="SAM" id="Phobius"/>
    </source>
</evidence>
<keyword evidence="4 6" id="KW-1133">Transmembrane helix</keyword>
<evidence type="ECO:0000259" key="7">
    <source>
        <dbReference type="Pfam" id="PF03772"/>
    </source>
</evidence>
<dbReference type="EMBL" id="LCBC01000015">
    <property type="protein sequence ID" value="KKS03774.1"/>
    <property type="molecule type" value="Genomic_DNA"/>
</dbReference>
<comment type="caution">
    <text evidence="8">The sequence shown here is derived from an EMBL/GenBank/DDBJ whole genome shotgun (WGS) entry which is preliminary data.</text>
</comment>
<dbReference type="AlphaFoldDB" id="A0A0G0VSC2"/>
<feature type="transmembrane region" description="Helical" evidence="6">
    <location>
        <begin position="338"/>
        <end position="360"/>
    </location>
</feature>
<feature type="transmembrane region" description="Helical" evidence="6">
    <location>
        <begin position="394"/>
        <end position="414"/>
    </location>
</feature>
<keyword evidence="2" id="KW-1003">Cell membrane</keyword>
<dbReference type="PANTHER" id="PTHR30619">
    <property type="entry name" value="DNA INTERNALIZATION/COMPETENCE PROTEIN COMEC/REC2"/>
    <property type="match status" value="1"/>
</dbReference>
<feature type="transmembrane region" description="Helical" evidence="6">
    <location>
        <begin position="260"/>
        <end position="280"/>
    </location>
</feature>